<dbReference type="InterPro" id="IPR001878">
    <property type="entry name" value="Znf_CCHC"/>
</dbReference>
<evidence type="ECO:0000256" key="2">
    <source>
        <dbReference type="ARBA" id="ARBA00022771"/>
    </source>
</evidence>
<dbReference type="PROSITE" id="PS50089">
    <property type="entry name" value="ZF_RING_2"/>
    <property type="match status" value="1"/>
</dbReference>
<proteinExistence type="predicted"/>
<dbReference type="PANTHER" id="PTHR25462:SF229">
    <property type="entry name" value="TRANSCRIPTION INTERMEDIARY FACTOR 1-BETA"/>
    <property type="match status" value="1"/>
</dbReference>
<dbReference type="SMART" id="SM00343">
    <property type="entry name" value="ZnF_C2HC"/>
    <property type="match status" value="2"/>
</dbReference>
<evidence type="ECO:0000259" key="6">
    <source>
        <dbReference type="PROSITE" id="PS50158"/>
    </source>
</evidence>
<dbReference type="SUPFAM" id="SSF57756">
    <property type="entry name" value="Retrovirus zinc finger-like domains"/>
    <property type="match status" value="1"/>
</dbReference>
<dbReference type="InterPro" id="IPR013083">
    <property type="entry name" value="Znf_RING/FYVE/PHD"/>
</dbReference>
<protein>
    <submittedName>
        <fullName evidence="8">Uncharacterized protein</fullName>
    </submittedName>
</protein>
<dbReference type="PROSITE" id="PS50158">
    <property type="entry name" value="ZF_CCHC"/>
    <property type="match status" value="2"/>
</dbReference>
<dbReference type="Gene3D" id="4.10.60.10">
    <property type="entry name" value="Zinc finger, CCHC-type"/>
    <property type="match status" value="1"/>
</dbReference>
<evidence type="ECO:0000256" key="3">
    <source>
        <dbReference type="ARBA" id="ARBA00022833"/>
    </source>
</evidence>
<dbReference type="GO" id="GO:0003676">
    <property type="term" value="F:nucleic acid binding"/>
    <property type="evidence" value="ECO:0007669"/>
    <property type="project" value="InterPro"/>
</dbReference>
<accession>A0A915DL07</accession>
<dbReference type="InterPro" id="IPR017907">
    <property type="entry name" value="Znf_RING_CS"/>
</dbReference>
<dbReference type="InterPro" id="IPR036875">
    <property type="entry name" value="Znf_CCHC_sf"/>
</dbReference>
<feature type="domain" description="CCHC-type" evidence="6">
    <location>
        <begin position="272"/>
        <end position="285"/>
    </location>
</feature>
<sequence>MSQKLNMNVAEQYSANDLDCSICMELFEEPKILPCGHIFCHKCVLRIEHEVPLLYSSFPLVKIKCPTCRSVVSLPQNGLLPTVFLMKGFVEKAKQKQAQNKLTKRSADDEDGECSSCSKQVAADQLFIAEVVTLLTRLKLSLFSVLCVSSSSTMSIGEIKHVGEILLGYNVETSNALSELEDSQRCVKKLIDELKQTNQRRLKIITQLCPERKHPQLKTDIEQRVIEAKKLGDIALTELLDLYKSIPDINSKAKDLYETLKNYISGSADSLCFDCGNTGHMSRECTHPRLSGGSGNYGVVDNRAKKCFNCQGIGHVSRQCSKAALRKTTS</sequence>
<evidence type="ECO:0000259" key="5">
    <source>
        <dbReference type="PROSITE" id="PS50089"/>
    </source>
</evidence>
<dbReference type="InterPro" id="IPR027370">
    <property type="entry name" value="Znf-RING_euk"/>
</dbReference>
<dbReference type="GO" id="GO:0008270">
    <property type="term" value="F:zinc ion binding"/>
    <property type="evidence" value="ECO:0007669"/>
    <property type="project" value="UniProtKB-KW"/>
</dbReference>
<dbReference type="InterPro" id="IPR047153">
    <property type="entry name" value="TRIM45/56/19-like"/>
</dbReference>
<dbReference type="SUPFAM" id="SSF57850">
    <property type="entry name" value="RING/U-box"/>
    <property type="match status" value="1"/>
</dbReference>
<evidence type="ECO:0000256" key="4">
    <source>
        <dbReference type="PROSITE-ProRule" id="PRU00047"/>
    </source>
</evidence>
<dbReference type="PROSITE" id="PS00518">
    <property type="entry name" value="ZF_RING_1"/>
    <property type="match status" value="1"/>
</dbReference>
<keyword evidence="3" id="KW-0862">Zinc</keyword>
<evidence type="ECO:0000313" key="8">
    <source>
        <dbReference type="WBParaSite" id="jg20635"/>
    </source>
</evidence>
<dbReference type="GO" id="GO:0061630">
    <property type="term" value="F:ubiquitin protein ligase activity"/>
    <property type="evidence" value="ECO:0007669"/>
    <property type="project" value="TreeGrafter"/>
</dbReference>
<dbReference type="Proteomes" id="UP000887574">
    <property type="component" value="Unplaced"/>
</dbReference>
<feature type="domain" description="CCHC-type" evidence="6">
    <location>
        <begin position="306"/>
        <end position="322"/>
    </location>
</feature>
<dbReference type="GO" id="GO:0006513">
    <property type="term" value="P:protein monoubiquitination"/>
    <property type="evidence" value="ECO:0007669"/>
    <property type="project" value="TreeGrafter"/>
</dbReference>
<dbReference type="InterPro" id="IPR001841">
    <property type="entry name" value="Znf_RING"/>
</dbReference>
<keyword evidence="1" id="KW-0479">Metal-binding</keyword>
<dbReference type="WBParaSite" id="jg20635">
    <property type="protein sequence ID" value="jg20635"/>
    <property type="gene ID" value="jg20635"/>
</dbReference>
<keyword evidence="2 4" id="KW-0863">Zinc-finger</keyword>
<dbReference type="AlphaFoldDB" id="A0A915DL07"/>
<dbReference type="PANTHER" id="PTHR25462">
    <property type="entry name" value="BONUS, ISOFORM C-RELATED"/>
    <property type="match status" value="1"/>
</dbReference>
<keyword evidence="7" id="KW-1185">Reference proteome</keyword>
<organism evidence="7 8">
    <name type="scientific">Ditylenchus dipsaci</name>
    <dbReference type="NCBI Taxonomy" id="166011"/>
    <lineage>
        <taxon>Eukaryota</taxon>
        <taxon>Metazoa</taxon>
        <taxon>Ecdysozoa</taxon>
        <taxon>Nematoda</taxon>
        <taxon>Chromadorea</taxon>
        <taxon>Rhabditida</taxon>
        <taxon>Tylenchina</taxon>
        <taxon>Tylenchomorpha</taxon>
        <taxon>Sphaerularioidea</taxon>
        <taxon>Anguinidae</taxon>
        <taxon>Anguininae</taxon>
        <taxon>Ditylenchus</taxon>
    </lineage>
</organism>
<feature type="domain" description="RING-type" evidence="5">
    <location>
        <begin position="20"/>
        <end position="69"/>
    </location>
</feature>
<dbReference type="SMART" id="SM00184">
    <property type="entry name" value="RING"/>
    <property type="match status" value="1"/>
</dbReference>
<name>A0A915DL07_9BILA</name>
<evidence type="ECO:0000313" key="7">
    <source>
        <dbReference type="Proteomes" id="UP000887574"/>
    </source>
</evidence>
<dbReference type="Gene3D" id="3.30.40.10">
    <property type="entry name" value="Zinc/RING finger domain, C3HC4 (zinc finger)"/>
    <property type="match status" value="1"/>
</dbReference>
<dbReference type="Pfam" id="PF00098">
    <property type="entry name" value="zf-CCHC"/>
    <property type="match status" value="2"/>
</dbReference>
<reference evidence="8" key="1">
    <citation type="submission" date="2022-11" db="UniProtKB">
        <authorList>
            <consortium name="WormBaseParasite"/>
        </authorList>
    </citation>
    <scope>IDENTIFICATION</scope>
</reference>
<dbReference type="GO" id="GO:0019899">
    <property type="term" value="F:enzyme binding"/>
    <property type="evidence" value="ECO:0007669"/>
    <property type="project" value="UniProtKB-ARBA"/>
</dbReference>
<evidence type="ECO:0000256" key="1">
    <source>
        <dbReference type="ARBA" id="ARBA00022723"/>
    </source>
</evidence>
<dbReference type="Pfam" id="PF13445">
    <property type="entry name" value="zf-RING_UBOX"/>
    <property type="match status" value="1"/>
</dbReference>